<dbReference type="Proteomes" id="UP001597018">
    <property type="component" value="Unassembled WGS sequence"/>
</dbReference>
<organism evidence="5 6">
    <name type="scientific">Saccharopolyspora rosea</name>
    <dbReference type="NCBI Taxonomy" id="524884"/>
    <lineage>
        <taxon>Bacteria</taxon>
        <taxon>Bacillati</taxon>
        <taxon>Actinomycetota</taxon>
        <taxon>Actinomycetes</taxon>
        <taxon>Pseudonocardiales</taxon>
        <taxon>Pseudonocardiaceae</taxon>
        <taxon>Saccharopolyspora</taxon>
    </lineage>
</organism>
<dbReference type="RefSeq" id="WP_263253176.1">
    <property type="nucleotide sequence ID" value="NZ_BAABLT010000039.1"/>
</dbReference>
<sequence length="340" mass="39305">MRFDTFQDAYLHWLREVFNHPEYRNAPRGFPSRERLAASFTLERPVQRHVTLPSRRTNLVFNYAEVLWYLSGTNSLEQIAHYAPSIAKYSADGRTLAGTAYGPRIFSHGRGRIDQWQQVLSTLREDPDSKRAVVQIFDPAELAVPDNIDVACTLALQFFIRAGRLHGVGYMRANDAFRGMVSDVFSFTFLQEFLARQLGLRVGRYVHNVGSLHVYAHDDDWARRVLAEAAATGLRRQRFPELPKGDNWPHLRAVLDVEKSLRHNEFGLHENRDALVGLPEYWRQVLLLFEAYRQVRYEDGLAHRTLDGMWPVFRDSVRNRWPAHLAGQVRDHDIVGGRTQ</sequence>
<keyword evidence="6" id="KW-1185">Reference proteome</keyword>
<name>A0ABW3FZI6_9PSEU</name>
<reference evidence="6" key="1">
    <citation type="journal article" date="2019" name="Int. J. Syst. Evol. Microbiol.">
        <title>The Global Catalogue of Microorganisms (GCM) 10K type strain sequencing project: providing services to taxonomists for standard genome sequencing and annotation.</title>
        <authorList>
            <consortium name="The Broad Institute Genomics Platform"/>
            <consortium name="The Broad Institute Genome Sequencing Center for Infectious Disease"/>
            <person name="Wu L."/>
            <person name="Ma J."/>
        </authorList>
    </citation>
    <scope>NUCLEOTIDE SEQUENCE [LARGE SCALE GENOMIC DNA]</scope>
    <source>
        <strain evidence="6">CCUG 56401</strain>
    </source>
</reference>
<dbReference type="EMBL" id="JBHTIW010000039">
    <property type="protein sequence ID" value="MFD0923671.1"/>
    <property type="molecule type" value="Genomic_DNA"/>
</dbReference>
<dbReference type="EC" id="2.1.1.45" evidence="1"/>
<dbReference type="InterPro" id="IPR000398">
    <property type="entry name" value="Thymidylate_synthase"/>
</dbReference>
<dbReference type="CDD" id="cd00351">
    <property type="entry name" value="TS_Pyrimidine_HMase"/>
    <property type="match status" value="1"/>
</dbReference>
<keyword evidence="3 5" id="KW-0808">Transferase</keyword>
<evidence type="ECO:0000256" key="3">
    <source>
        <dbReference type="ARBA" id="ARBA00022679"/>
    </source>
</evidence>
<evidence type="ECO:0000259" key="4">
    <source>
        <dbReference type="Pfam" id="PF00303"/>
    </source>
</evidence>
<dbReference type="Gene3D" id="3.30.572.10">
    <property type="entry name" value="Thymidylate synthase/dCMP hydroxymethylase domain"/>
    <property type="match status" value="1"/>
</dbReference>
<keyword evidence="2 5" id="KW-0489">Methyltransferase</keyword>
<dbReference type="InterPro" id="IPR023451">
    <property type="entry name" value="Thymidate_synth/dCMP_Mease_dom"/>
</dbReference>
<protein>
    <recommendedName>
        <fullName evidence="1">thymidylate synthase</fullName>
        <ecNumber evidence="1">2.1.1.45</ecNumber>
    </recommendedName>
</protein>
<dbReference type="InterPro" id="IPR036926">
    <property type="entry name" value="Thymidate_synth/dCMP_Mease_sf"/>
</dbReference>
<evidence type="ECO:0000256" key="2">
    <source>
        <dbReference type="ARBA" id="ARBA00022603"/>
    </source>
</evidence>
<dbReference type="PANTHER" id="PTHR11548">
    <property type="entry name" value="THYMIDYLATE SYNTHASE 1"/>
    <property type="match status" value="1"/>
</dbReference>
<comment type="caution">
    <text evidence="5">The sequence shown here is derived from an EMBL/GenBank/DDBJ whole genome shotgun (WGS) entry which is preliminary data.</text>
</comment>
<dbReference type="SUPFAM" id="SSF55831">
    <property type="entry name" value="Thymidylate synthase/dCMP hydroxymethylase"/>
    <property type="match status" value="1"/>
</dbReference>
<evidence type="ECO:0000313" key="6">
    <source>
        <dbReference type="Proteomes" id="UP001597018"/>
    </source>
</evidence>
<dbReference type="Pfam" id="PF00303">
    <property type="entry name" value="Thymidylat_synt"/>
    <property type="match status" value="1"/>
</dbReference>
<dbReference type="PANTHER" id="PTHR11548:SF9">
    <property type="entry name" value="THYMIDYLATE SYNTHASE"/>
    <property type="match status" value="1"/>
</dbReference>
<dbReference type="PRINTS" id="PR00108">
    <property type="entry name" value="THYMDSNTHASE"/>
</dbReference>
<dbReference type="GO" id="GO:0032259">
    <property type="term" value="P:methylation"/>
    <property type="evidence" value="ECO:0007669"/>
    <property type="project" value="UniProtKB-KW"/>
</dbReference>
<dbReference type="InterPro" id="IPR045097">
    <property type="entry name" value="Thymidate_synth/dCMP_Mease"/>
</dbReference>
<evidence type="ECO:0000256" key="1">
    <source>
        <dbReference type="ARBA" id="ARBA00011947"/>
    </source>
</evidence>
<proteinExistence type="predicted"/>
<dbReference type="GO" id="GO:0004799">
    <property type="term" value="F:thymidylate synthase activity"/>
    <property type="evidence" value="ECO:0007669"/>
    <property type="project" value="UniProtKB-EC"/>
</dbReference>
<gene>
    <name evidence="5" type="ORF">ACFQ16_28335</name>
</gene>
<accession>A0ABW3FZI6</accession>
<evidence type="ECO:0000313" key="5">
    <source>
        <dbReference type="EMBL" id="MFD0923671.1"/>
    </source>
</evidence>
<feature type="domain" description="Thymidylate synthase/dCMP hydroxymethylase" evidence="4">
    <location>
        <begin position="9"/>
        <end position="226"/>
    </location>
</feature>